<feature type="domain" description="Glycosyl hydrolase family 13 catalytic" evidence="4">
    <location>
        <begin position="17"/>
        <end position="417"/>
    </location>
</feature>
<dbReference type="InterPro" id="IPR006047">
    <property type="entry name" value="GH13_cat_dom"/>
</dbReference>
<evidence type="ECO:0000313" key="5">
    <source>
        <dbReference type="EMBL" id="MFC4870496.1"/>
    </source>
</evidence>
<comment type="caution">
    <text evidence="5">The sequence shown here is derived from an EMBL/GenBank/DDBJ whole genome shotgun (WGS) entry which is preliminary data.</text>
</comment>
<evidence type="ECO:0000256" key="2">
    <source>
        <dbReference type="RuleBase" id="RU003615"/>
    </source>
</evidence>
<dbReference type="EC" id="3.2.1.1" evidence="3"/>
<dbReference type="PANTHER" id="PTHR10357">
    <property type="entry name" value="ALPHA-AMYLASE FAMILY MEMBER"/>
    <property type="match status" value="1"/>
</dbReference>
<keyword evidence="3" id="KW-0119">Carbohydrate metabolism</keyword>
<dbReference type="InterPro" id="IPR045857">
    <property type="entry name" value="O16G_dom_2"/>
</dbReference>
<evidence type="ECO:0000256" key="1">
    <source>
        <dbReference type="ARBA" id="ARBA00008061"/>
    </source>
</evidence>
<sequence length="544" mass="63137">MGEEFSKKWYTDAIVYGLDVKLFQDSNNDGFGDFQGLTSRLDYLQELGINCLWLMPFYPSPLKDYGYDVCDFLTVDPRLGTMDDFLNFVQACKERGIRILTDLVINHTSTEHPWFIQAKCYRDSPYRDYYIWRDEKPKNEHKKVMFEGVEDSIWEYVSQTDSYYLHSYYREQADLNVANHKVKEEIYKIVRFWLDLGISGFRIDAAHTLTETPPNSPYTKKDILAFLEEIRKCCYELDPEAVLLGEVDVSPSSIQGYFGKGNRMQMFFNFYSNQHTMLAMARKEAAPLVKTLNIKARLRYGHALNFVRHHDELNTGQLTKKEQKEVLERFAPMEKMRIFNGGIKRELAPMMDNDIRKIKLTYAIIFSLPGSPMLHYGEEIGMGDDLDRELRAAVRLPMQWSNTTHGGFSAAPLEYLRYPPLKLGEYGYRKVNVEDQKKDKGSLYHFMCQLIRRRKEHPQIGTAEWEQIAVEFPGLLLLKYGKGEYALLIALNLASKKTAFSLQEAGISGTVEDILSESDYKKSGDKIAVNGYGFRWMKLDKHQN</sequence>
<dbReference type="EMBL" id="JBHSJJ010000001">
    <property type="protein sequence ID" value="MFC4870496.1"/>
    <property type="molecule type" value="Genomic_DNA"/>
</dbReference>
<dbReference type="Proteomes" id="UP001595818">
    <property type="component" value="Unassembled WGS sequence"/>
</dbReference>
<dbReference type="InterPro" id="IPR017853">
    <property type="entry name" value="GH"/>
</dbReference>
<comment type="similarity">
    <text evidence="1 2">Belongs to the glycosyl hydrolase 13 family.</text>
</comment>
<dbReference type="Gene3D" id="3.90.400.10">
    <property type="entry name" value="Oligo-1,6-glucosidase, Domain 2"/>
    <property type="match status" value="1"/>
</dbReference>
<dbReference type="Gene3D" id="3.20.20.80">
    <property type="entry name" value="Glycosidases"/>
    <property type="match status" value="1"/>
</dbReference>
<keyword evidence="3" id="KW-0326">Glycosidase</keyword>
<keyword evidence="3" id="KW-0378">Hydrolase</keyword>
<evidence type="ECO:0000256" key="3">
    <source>
        <dbReference type="RuleBase" id="RU361134"/>
    </source>
</evidence>
<dbReference type="PRINTS" id="PR00110">
    <property type="entry name" value="ALPHAAMYLASE"/>
</dbReference>
<dbReference type="PANTHER" id="PTHR10357:SF219">
    <property type="entry name" value="MALTOSE ALPHA-D-GLUCOSYLTRANSFERASE"/>
    <property type="match status" value="1"/>
</dbReference>
<dbReference type="InterPro" id="IPR006046">
    <property type="entry name" value="Alpha_amylase"/>
</dbReference>
<name>A0ABV9SVT7_9BACT</name>
<dbReference type="SMART" id="SM00642">
    <property type="entry name" value="Aamy"/>
    <property type="match status" value="1"/>
</dbReference>
<dbReference type="CDD" id="cd11334">
    <property type="entry name" value="AmyAc_TreS"/>
    <property type="match status" value="1"/>
</dbReference>
<reference evidence="6" key="1">
    <citation type="journal article" date="2019" name="Int. J. Syst. Evol. Microbiol.">
        <title>The Global Catalogue of Microorganisms (GCM) 10K type strain sequencing project: providing services to taxonomists for standard genome sequencing and annotation.</title>
        <authorList>
            <consortium name="The Broad Institute Genomics Platform"/>
            <consortium name="The Broad Institute Genome Sequencing Center for Infectious Disease"/>
            <person name="Wu L."/>
            <person name="Ma J."/>
        </authorList>
    </citation>
    <scope>NUCLEOTIDE SEQUENCE [LARGE SCALE GENOMIC DNA]</scope>
    <source>
        <strain evidence="6">CGMCC 4.7466</strain>
    </source>
</reference>
<evidence type="ECO:0000259" key="4">
    <source>
        <dbReference type="SMART" id="SM00642"/>
    </source>
</evidence>
<gene>
    <name evidence="5" type="ORF">ACFPFU_02275</name>
</gene>
<accession>A0ABV9SVT7</accession>
<dbReference type="Pfam" id="PF00128">
    <property type="entry name" value="Alpha-amylase"/>
    <property type="match status" value="1"/>
</dbReference>
<organism evidence="5 6">
    <name type="scientific">Negadavirga shengliensis</name>
    <dbReference type="NCBI Taxonomy" id="1389218"/>
    <lineage>
        <taxon>Bacteria</taxon>
        <taxon>Pseudomonadati</taxon>
        <taxon>Bacteroidota</taxon>
        <taxon>Cytophagia</taxon>
        <taxon>Cytophagales</taxon>
        <taxon>Cyclobacteriaceae</taxon>
        <taxon>Negadavirga</taxon>
    </lineage>
</organism>
<protein>
    <recommendedName>
        <fullName evidence="3">Alpha-amylase</fullName>
        <ecNumber evidence="3">3.2.1.1</ecNumber>
    </recommendedName>
</protein>
<comment type="catalytic activity">
    <reaction evidence="3">
        <text>Endohydrolysis of (1-&gt;4)-alpha-D-glucosidic linkages in polysaccharides containing three or more (1-&gt;4)-alpha-linked D-glucose units.</text>
        <dbReference type="EC" id="3.2.1.1"/>
    </reaction>
</comment>
<proteinExistence type="inferred from homology"/>
<keyword evidence="6" id="KW-1185">Reference proteome</keyword>
<dbReference type="RefSeq" id="WP_377061086.1">
    <property type="nucleotide sequence ID" value="NZ_JBHSJJ010000001.1"/>
</dbReference>
<dbReference type="SUPFAM" id="SSF51445">
    <property type="entry name" value="(Trans)glycosidases"/>
    <property type="match status" value="1"/>
</dbReference>
<evidence type="ECO:0000313" key="6">
    <source>
        <dbReference type="Proteomes" id="UP001595818"/>
    </source>
</evidence>